<feature type="compositionally biased region" description="Polar residues" evidence="1">
    <location>
        <begin position="323"/>
        <end position="339"/>
    </location>
</feature>
<name>A0AAQ3N4J1_VIGMU</name>
<feature type="compositionally biased region" description="Basic and acidic residues" evidence="1">
    <location>
        <begin position="269"/>
        <end position="285"/>
    </location>
</feature>
<organism evidence="3 4">
    <name type="scientific">Vigna mungo</name>
    <name type="common">Black gram</name>
    <name type="synonym">Phaseolus mungo</name>
    <dbReference type="NCBI Taxonomy" id="3915"/>
    <lineage>
        <taxon>Eukaryota</taxon>
        <taxon>Viridiplantae</taxon>
        <taxon>Streptophyta</taxon>
        <taxon>Embryophyta</taxon>
        <taxon>Tracheophyta</taxon>
        <taxon>Spermatophyta</taxon>
        <taxon>Magnoliopsida</taxon>
        <taxon>eudicotyledons</taxon>
        <taxon>Gunneridae</taxon>
        <taxon>Pentapetalae</taxon>
        <taxon>rosids</taxon>
        <taxon>fabids</taxon>
        <taxon>Fabales</taxon>
        <taxon>Fabaceae</taxon>
        <taxon>Papilionoideae</taxon>
        <taxon>50 kb inversion clade</taxon>
        <taxon>NPAAA clade</taxon>
        <taxon>indigoferoid/millettioid clade</taxon>
        <taxon>Phaseoleae</taxon>
        <taxon>Vigna</taxon>
    </lineage>
</organism>
<feature type="region of interest" description="Disordered" evidence="1">
    <location>
        <begin position="263"/>
        <end position="410"/>
    </location>
</feature>
<evidence type="ECO:0000313" key="3">
    <source>
        <dbReference type="EMBL" id="WVZ02849.1"/>
    </source>
</evidence>
<feature type="compositionally biased region" description="Basic and acidic residues" evidence="1">
    <location>
        <begin position="382"/>
        <end position="397"/>
    </location>
</feature>
<feature type="compositionally biased region" description="Low complexity" evidence="1">
    <location>
        <begin position="398"/>
        <end position="410"/>
    </location>
</feature>
<dbReference type="InterPro" id="IPR015216">
    <property type="entry name" value="SANTA"/>
</dbReference>
<reference evidence="3 4" key="1">
    <citation type="journal article" date="2023" name="Life. Sci Alliance">
        <title>Evolutionary insights into 3D genome organization and epigenetic landscape of Vigna mungo.</title>
        <authorList>
            <person name="Junaid A."/>
            <person name="Singh B."/>
            <person name="Bhatia S."/>
        </authorList>
    </citation>
    <scope>NUCLEOTIDE SEQUENCE [LARGE SCALE GENOMIC DNA]</scope>
    <source>
        <strain evidence="3">Urdbean</strain>
    </source>
</reference>
<gene>
    <name evidence="3" type="ORF">V8G54_023655</name>
</gene>
<dbReference type="EMBL" id="CP144694">
    <property type="protein sequence ID" value="WVZ02849.1"/>
    <property type="molecule type" value="Genomic_DNA"/>
</dbReference>
<dbReference type="AlphaFoldDB" id="A0AAQ3N4J1"/>
<dbReference type="PANTHER" id="PTHR35311">
    <property type="entry name" value="KINETOCHORE-ASSOCIATED PROTEIN KNL-2 HOMOLOG"/>
    <property type="match status" value="1"/>
</dbReference>
<sequence>MADSTPTATPSNDTESCVFHRTVTHAPFVLNPSFNFPLPKFSILTLFLPFPKVTLYDWWLIKATNDFQGKRLAVAGVSSRKDEAMRVFVSAPVIKRYDMFSLKTADGIYLLISGFINEQRSVENGFDPQVLDRFFFGFPPDWESHALDFFKEESTTGNDLGSACLDDVLASCPEILSDGKYSNDEAPGDHEKLFPRYDCIVSKGIGGVIISFLSNFYIDFLVAIAGVENCIPTFSASPEKAQGDQEKAFPENECNVSKEVTGVKVTSSRGRERRSAKLHDVEVYQRKKPSSSGLPPKNPNNKNHISVAALDNCDEVGPKSPETPIQSQPWRQLRTSSEQIVKKSASVVSRTLSPRTEGCHKKKVGRPKGLRNKSASAGKSSRLRDPSHLTKGSEQKKSTVSPESSSFRTSRSGRLLVPPLEFWRNQIPIYDADHVLKEIKDGASLISPCRVSSSSSSREHLLRLKYLCAVGGSWGKSRIQLNGFEGLTLIEVGMLLMKYRMINCSCLEKKENIACGFVSIEDDIANCAAHGSMKKTNLVGENDGPGALRDSGKDCRANNEALDLDDSWLMVACNIINGEDLAVWVVRFSFLCFWVRDVGSGSLRKSCNGGGTKFRDLGEIVTLMVVAMEVARDGCHGSLQARLYGGMVTLDDLCGGCDTKVR</sequence>
<dbReference type="Pfam" id="PF09133">
    <property type="entry name" value="SANTA"/>
    <property type="match status" value="1"/>
</dbReference>
<dbReference type="Proteomes" id="UP001374535">
    <property type="component" value="Chromosome 7"/>
</dbReference>
<dbReference type="PANTHER" id="PTHR35311:SF9">
    <property type="entry name" value="KINETOCHORE-ASSOCIATED PROTEIN KNL-2 HOMOLOG"/>
    <property type="match status" value="1"/>
</dbReference>
<evidence type="ECO:0000259" key="2">
    <source>
        <dbReference type="Pfam" id="PF09133"/>
    </source>
</evidence>
<keyword evidence="4" id="KW-1185">Reference proteome</keyword>
<dbReference type="InterPro" id="IPR053090">
    <property type="entry name" value="Centromere_KNL-2_homolog"/>
</dbReference>
<feature type="compositionally biased region" description="Basic residues" evidence="1">
    <location>
        <begin position="360"/>
        <end position="371"/>
    </location>
</feature>
<proteinExistence type="predicted"/>
<evidence type="ECO:0000313" key="4">
    <source>
        <dbReference type="Proteomes" id="UP001374535"/>
    </source>
</evidence>
<protein>
    <recommendedName>
        <fullName evidence="2">SANTA domain-containing protein</fullName>
    </recommendedName>
</protein>
<evidence type="ECO:0000256" key="1">
    <source>
        <dbReference type="SAM" id="MobiDB-lite"/>
    </source>
</evidence>
<accession>A0AAQ3N4J1</accession>
<feature type="domain" description="SANTA" evidence="2">
    <location>
        <begin position="53"/>
        <end position="144"/>
    </location>
</feature>